<feature type="region of interest" description="Disordered" evidence="1">
    <location>
        <begin position="1"/>
        <end position="25"/>
    </location>
</feature>
<sequence length="88" mass="9208">MGFGELGGAVVRKGGATPPPPDFTSGELDSVVVCSLGSAVPSPEEGVPSCHLSVPCPTHRCFGHPTPRFLRPVAGGERQREERGKNEK</sequence>
<evidence type="ECO:0000256" key="1">
    <source>
        <dbReference type="SAM" id="MobiDB-lite"/>
    </source>
</evidence>
<dbReference type="HOGENOM" id="CLU_2472938_0_0_1"/>
<reference evidence="2" key="2">
    <citation type="submission" date="2018-05" db="EMBL/GenBank/DDBJ databases">
        <title>OpunRS2 (Oryza punctata Reference Sequence Version 2).</title>
        <authorList>
            <person name="Zhang J."/>
            <person name="Kudrna D."/>
            <person name="Lee S."/>
            <person name="Talag J."/>
            <person name="Welchert J."/>
            <person name="Wing R.A."/>
        </authorList>
    </citation>
    <scope>NUCLEOTIDE SEQUENCE [LARGE SCALE GENOMIC DNA]</scope>
</reference>
<feature type="region of interest" description="Disordered" evidence="1">
    <location>
        <begin position="68"/>
        <end position="88"/>
    </location>
</feature>
<evidence type="ECO:0000313" key="2">
    <source>
        <dbReference type="EnsemblPlants" id="OPUNC06G09940.1"/>
    </source>
</evidence>
<accession>A0A0E0LAA6</accession>
<reference evidence="2" key="1">
    <citation type="submission" date="2015-04" db="UniProtKB">
        <authorList>
            <consortium name="EnsemblPlants"/>
        </authorList>
    </citation>
    <scope>IDENTIFICATION</scope>
</reference>
<dbReference type="EnsemblPlants" id="OPUNC06G09940.1">
    <property type="protein sequence ID" value="OPUNC06G09940.1"/>
    <property type="gene ID" value="OPUNC06G09940"/>
</dbReference>
<name>A0A0E0LAA6_ORYPU</name>
<dbReference type="AlphaFoldDB" id="A0A0E0LAA6"/>
<dbReference type="Gramene" id="OPUNC06G09940.1">
    <property type="protein sequence ID" value="OPUNC06G09940.1"/>
    <property type="gene ID" value="OPUNC06G09940"/>
</dbReference>
<dbReference type="Proteomes" id="UP000026962">
    <property type="component" value="Chromosome 6"/>
</dbReference>
<feature type="compositionally biased region" description="Basic and acidic residues" evidence="1">
    <location>
        <begin position="77"/>
        <end position="88"/>
    </location>
</feature>
<evidence type="ECO:0000313" key="3">
    <source>
        <dbReference type="Proteomes" id="UP000026962"/>
    </source>
</evidence>
<proteinExistence type="predicted"/>
<keyword evidence="3" id="KW-1185">Reference proteome</keyword>
<organism evidence="2">
    <name type="scientific">Oryza punctata</name>
    <name type="common">Red rice</name>
    <dbReference type="NCBI Taxonomy" id="4537"/>
    <lineage>
        <taxon>Eukaryota</taxon>
        <taxon>Viridiplantae</taxon>
        <taxon>Streptophyta</taxon>
        <taxon>Embryophyta</taxon>
        <taxon>Tracheophyta</taxon>
        <taxon>Spermatophyta</taxon>
        <taxon>Magnoliopsida</taxon>
        <taxon>Liliopsida</taxon>
        <taxon>Poales</taxon>
        <taxon>Poaceae</taxon>
        <taxon>BOP clade</taxon>
        <taxon>Oryzoideae</taxon>
        <taxon>Oryzeae</taxon>
        <taxon>Oryzinae</taxon>
        <taxon>Oryza</taxon>
    </lineage>
</organism>
<protein>
    <submittedName>
        <fullName evidence="2">Uncharacterized protein</fullName>
    </submittedName>
</protein>